<dbReference type="KEGG" id="ape:APE_2617b"/>
<keyword evidence="3" id="KW-1185">Reference proteome</keyword>
<dbReference type="eggNOG" id="arCOG00710">
    <property type="taxonomic scope" value="Archaea"/>
</dbReference>
<dbReference type="InterPro" id="IPR029060">
    <property type="entry name" value="PIN-like_dom_sf"/>
</dbReference>
<dbReference type="Gene3D" id="3.40.50.1010">
    <property type="entry name" value="5'-nuclease"/>
    <property type="match status" value="1"/>
</dbReference>
<dbReference type="STRING" id="272557.APE_2617b"/>
<dbReference type="Proteomes" id="UP000002518">
    <property type="component" value="Chromosome"/>
</dbReference>
<dbReference type="SUPFAM" id="SSF88723">
    <property type="entry name" value="PIN domain-like"/>
    <property type="match status" value="1"/>
</dbReference>
<gene>
    <name evidence="2" type="ordered locus">APE_2617b</name>
</gene>
<evidence type="ECO:0000313" key="3">
    <source>
        <dbReference type="Proteomes" id="UP000002518"/>
    </source>
</evidence>
<dbReference type="EMBL" id="BA000002">
    <property type="protein sequence ID" value="BAF34839.1"/>
    <property type="molecule type" value="Genomic_DNA"/>
</dbReference>
<dbReference type="EnsemblBacteria" id="BAF34839">
    <property type="protein sequence ID" value="BAF34839"/>
    <property type="gene ID" value="APE_2617b"/>
</dbReference>
<evidence type="ECO:0000313" key="2">
    <source>
        <dbReference type="EMBL" id="BAF34839.1"/>
    </source>
</evidence>
<dbReference type="InterPro" id="IPR002716">
    <property type="entry name" value="PIN_dom"/>
</dbReference>
<reference evidence="2 3" key="1">
    <citation type="journal article" date="1999" name="DNA Res.">
        <title>Complete genome sequence of an aerobic hyper-thermophilic crenarchaeon, Aeropyrum pernix K1.</title>
        <authorList>
            <person name="Kawarabayasi Y."/>
            <person name="Hino Y."/>
            <person name="Horikawa H."/>
            <person name="Yamazaki S."/>
            <person name="Haikawa Y."/>
            <person name="Jin-no K."/>
            <person name="Takahashi M."/>
            <person name="Sekine M."/>
            <person name="Baba S."/>
            <person name="Ankai A."/>
            <person name="Kosugi H."/>
            <person name="Hosoyama A."/>
            <person name="Fukui S."/>
            <person name="Nagai Y."/>
            <person name="Nishijima K."/>
            <person name="Nakazawa H."/>
            <person name="Takamiya M."/>
            <person name="Masuda S."/>
            <person name="Funahashi T."/>
            <person name="Tanaka T."/>
            <person name="Kudoh Y."/>
            <person name="Yamazaki J."/>
            <person name="Kushida N."/>
            <person name="Oguchi A."/>
            <person name="Aoki K."/>
            <person name="Kubota K."/>
            <person name="Nakamura Y."/>
            <person name="Nomura N."/>
            <person name="Sako Y."/>
            <person name="Kikuchi H."/>
        </authorList>
    </citation>
    <scope>NUCLEOTIDE SEQUENCE [LARGE SCALE GENOMIC DNA]</scope>
    <source>
        <strain evidence="3">ATCC 700893 / DSM 11879 / JCM 9820 / NBRC 100138 / K1</strain>
    </source>
</reference>
<sequence>MRASLSRTEKDILQGYVILQSFLEELYDEGRLVVLPITMEIVKEAGRIAVKYGLLSNDSLIAATCKHYSINTIATREYRG</sequence>
<name>Q05DW2_AERPE</name>
<accession>Q05DW2</accession>
<organism evidence="2 3">
    <name type="scientific">Aeropyrum pernix (strain ATCC 700893 / DSM 11879 / JCM 9820 / NBRC 100138 / K1)</name>
    <dbReference type="NCBI Taxonomy" id="272557"/>
    <lineage>
        <taxon>Archaea</taxon>
        <taxon>Thermoproteota</taxon>
        <taxon>Thermoprotei</taxon>
        <taxon>Desulfurococcales</taxon>
        <taxon>Desulfurococcaceae</taxon>
        <taxon>Aeropyrum</taxon>
    </lineage>
</organism>
<feature type="domain" description="PIN" evidence="1">
    <location>
        <begin position="19"/>
        <end position="77"/>
    </location>
</feature>
<evidence type="ECO:0000259" key="1">
    <source>
        <dbReference type="Pfam" id="PF01850"/>
    </source>
</evidence>
<dbReference type="Pfam" id="PF01850">
    <property type="entry name" value="PIN"/>
    <property type="match status" value="1"/>
</dbReference>
<dbReference type="AlphaFoldDB" id="Q05DW2"/>
<protein>
    <recommendedName>
        <fullName evidence="1">PIN domain-containing protein</fullName>
    </recommendedName>
</protein>
<proteinExistence type="predicted"/>
<dbReference type="DNASU" id="4525225"/>